<dbReference type="PANTHER" id="PTHR38337:SF1">
    <property type="entry name" value="GUSTATORY RECEPTOR"/>
    <property type="match status" value="1"/>
</dbReference>
<evidence type="ECO:0000256" key="1">
    <source>
        <dbReference type="ARBA" id="ARBA00023157"/>
    </source>
</evidence>
<evidence type="ECO:0000256" key="3">
    <source>
        <dbReference type="SAM" id="Phobius"/>
    </source>
</evidence>
<evidence type="ECO:0000259" key="4">
    <source>
        <dbReference type="PROSITE" id="PS50287"/>
    </source>
</evidence>
<feature type="disulfide bond" evidence="2">
    <location>
        <begin position="454"/>
        <end position="464"/>
    </location>
</feature>
<dbReference type="SUPFAM" id="SSF56487">
    <property type="entry name" value="SRCR-like"/>
    <property type="match status" value="2"/>
</dbReference>
<dbReference type="PANTHER" id="PTHR38337">
    <property type="entry name" value="AGAP010540-PA"/>
    <property type="match status" value="1"/>
</dbReference>
<dbReference type="AlphaFoldDB" id="A0A1X7UFI1"/>
<feature type="transmembrane region" description="Helical" evidence="3">
    <location>
        <begin position="150"/>
        <end position="172"/>
    </location>
</feature>
<feature type="transmembrane region" description="Helical" evidence="3">
    <location>
        <begin position="1157"/>
        <end position="1177"/>
    </location>
</feature>
<feature type="transmembrane region" description="Helical" evidence="3">
    <location>
        <begin position="101"/>
        <end position="129"/>
    </location>
</feature>
<dbReference type="InterPro" id="IPR003961">
    <property type="entry name" value="FN3_dom"/>
</dbReference>
<dbReference type="InterPro" id="IPR036772">
    <property type="entry name" value="SRCR-like_dom_sf"/>
</dbReference>
<dbReference type="Gene3D" id="3.10.250.10">
    <property type="entry name" value="SRCR-like domain"/>
    <property type="match status" value="2"/>
</dbReference>
<evidence type="ECO:0008006" key="7">
    <source>
        <dbReference type="Google" id="ProtNLM"/>
    </source>
</evidence>
<sequence>MSTERALEDSSLLELSVKSTEQKSYGTLVETRLNSSQKGSVTDQDQLVQAEEHDYAVVEFPTDMNDFTGKQLERCQRLVLRPYNTFLCVIGWRRVLAYEGVWYIIFSFWPLIVLLLLVTSCTVQILLCYTRDSIPLIQDDDMYIKCSDHIASSFIMLDILLVMTYLYGLFIFCFRQHKDLSGLTEKVFCTIEEKKSKDHITLSYSLFTNQENQFEPFSNGKDPTIPAANDYESPVDVNIMTVNDDPVYSLAETEEETAVKVAHGVCTRGAIRYDPEYNNTVVQICIANRWGYICADSYIILRQRIANVICQQMGYSRHSDTGITQIRIISALTPGFIRWLHCSDKPIPQQSILDCSHQVYSYHFGPNLTCPNYYTAASNCINTSVCQNGQIQLLDTNAVLLCVNGEWHALCSTTWSSTQAQVVCRQLGKNAKGAMPVNVSVPANISVLQADFECHGNEKFLYNCSDYHLNSCSSGTAAGIICENLPGPPSNLTVNTQQSDIILHWEYTDDANNVSNFSVYCKYNKTADPQLHLNIKSELNLLTKNNSAALIGLLANIVYTCCVSAVFPYMETESTCINVTGFQETCSSTSTIIVTATVASSSSNEVIPWIGGFIGIIISAVFVIILLLIIKIVITRRSKDKQSKPNQRLSLQCDNGNVISTISSGQNVAYGVYSQNQSPLESFVDRSDPTTLEYARPFDMVQQNRVASLAELRLTDQKRVALCHKAMSTERALEDSSLLEPSAKSTEQRSYGTLVETRLNSSQKDNVTDQDQLVQAEEQDYAVVEFPTDMNDFTGKQLERCQRLVLRPYNTFLCVIGWRRVLAYEGVWYIIFSFWPLVVLLLLVTSCIVQILLCYTRDSIPLIQDDDMYIKCSDHIASSFIMLDILLVMTYLYGLFIFRFRQHEDLSGLTEKVFCAIEEKKSKKLSASMLFFLVLGILWIGCSIGVSIMRIFVHGLNKKVELEFLKNYGNDSTEIKIAMLTTAQIGFIVIDVAYASVVVNYAMQCQLIVYSINNIGARIRTKATTIDTIIKEVCDVKACLSKINGHLSRATGAIMFIFLYSSVSSLYSLQQLKPDDNDLVLAAITGFLSSIQWTVWLVIPLIQAARVTHAGTQLKEKAMEIRSRPFLYMNAPQIDLDSLIIYCSNVHLKAKLLSIPISPSMVVGGSFFLGFTIYLVLKFDNYSWASWL</sequence>
<dbReference type="InParanoid" id="A0A1X7UFI1"/>
<feature type="transmembrane region" description="Helical" evidence="3">
    <location>
        <begin position="1047"/>
        <end position="1067"/>
    </location>
</feature>
<feature type="transmembrane region" description="Helical" evidence="3">
    <location>
        <begin position="929"/>
        <end position="953"/>
    </location>
</feature>
<feature type="domain" description="Fibronectin type-III" evidence="5">
    <location>
        <begin position="485"/>
        <end position="588"/>
    </location>
</feature>
<evidence type="ECO:0000256" key="2">
    <source>
        <dbReference type="PROSITE-ProRule" id="PRU00196"/>
    </source>
</evidence>
<dbReference type="Pfam" id="PF00530">
    <property type="entry name" value="SRCR"/>
    <property type="match status" value="1"/>
</dbReference>
<keyword evidence="3" id="KW-0812">Transmembrane</keyword>
<dbReference type="OrthoDB" id="6020333at2759"/>
<accession>A0A1X7UFI1</accession>
<dbReference type="InterPro" id="IPR001190">
    <property type="entry name" value="SRCR"/>
</dbReference>
<dbReference type="InterPro" id="IPR013783">
    <property type="entry name" value="Ig-like_fold"/>
</dbReference>
<name>A0A1X7UFI1_AMPQE</name>
<feature type="domain" description="SRCR" evidence="4">
    <location>
        <begin position="259"/>
        <end position="381"/>
    </location>
</feature>
<proteinExistence type="predicted"/>
<feature type="transmembrane region" description="Helical" evidence="3">
    <location>
        <begin position="1079"/>
        <end position="1099"/>
    </location>
</feature>
<dbReference type="SMART" id="SM00202">
    <property type="entry name" value="SR"/>
    <property type="match status" value="1"/>
</dbReference>
<dbReference type="PROSITE" id="PS50853">
    <property type="entry name" value="FN3"/>
    <property type="match status" value="1"/>
</dbReference>
<dbReference type="GO" id="GO:0016020">
    <property type="term" value="C:membrane"/>
    <property type="evidence" value="ECO:0007669"/>
    <property type="project" value="InterPro"/>
</dbReference>
<protein>
    <recommendedName>
        <fullName evidence="7">SRCR domain-containing protein</fullName>
    </recommendedName>
</protein>
<feature type="transmembrane region" description="Helical" evidence="3">
    <location>
        <begin position="609"/>
        <end position="634"/>
    </location>
</feature>
<feature type="domain" description="SRCR" evidence="4">
    <location>
        <begin position="388"/>
        <end position="483"/>
    </location>
</feature>
<feature type="transmembrane region" description="Helical" evidence="3">
    <location>
        <begin position="876"/>
        <end position="898"/>
    </location>
</feature>
<keyword evidence="3" id="KW-1133">Transmembrane helix</keyword>
<evidence type="ECO:0000259" key="5">
    <source>
        <dbReference type="PROSITE" id="PS50853"/>
    </source>
</evidence>
<dbReference type="PROSITE" id="PS50287">
    <property type="entry name" value="SRCR_2"/>
    <property type="match status" value="2"/>
</dbReference>
<dbReference type="CDD" id="cd00063">
    <property type="entry name" value="FN3"/>
    <property type="match status" value="1"/>
</dbReference>
<evidence type="ECO:0000313" key="6">
    <source>
        <dbReference type="EnsemblMetazoa" id="Aqu2.1.26213_001"/>
    </source>
</evidence>
<organism evidence="6">
    <name type="scientific">Amphimedon queenslandica</name>
    <name type="common">Sponge</name>
    <dbReference type="NCBI Taxonomy" id="400682"/>
    <lineage>
        <taxon>Eukaryota</taxon>
        <taxon>Metazoa</taxon>
        <taxon>Porifera</taxon>
        <taxon>Demospongiae</taxon>
        <taxon>Heteroscleromorpha</taxon>
        <taxon>Haplosclerida</taxon>
        <taxon>Niphatidae</taxon>
        <taxon>Amphimedon</taxon>
    </lineage>
</organism>
<dbReference type="SUPFAM" id="SSF49265">
    <property type="entry name" value="Fibronectin type III"/>
    <property type="match status" value="1"/>
</dbReference>
<dbReference type="EnsemblMetazoa" id="Aqu2.1.26213_001">
    <property type="protein sequence ID" value="Aqu2.1.26213_001"/>
    <property type="gene ID" value="Aqu2.1.26213"/>
</dbReference>
<reference evidence="6" key="1">
    <citation type="submission" date="2017-05" db="UniProtKB">
        <authorList>
            <consortium name="EnsemblMetazoa"/>
        </authorList>
    </citation>
    <scope>IDENTIFICATION</scope>
</reference>
<dbReference type="InterPro" id="IPR036116">
    <property type="entry name" value="FN3_sf"/>
</dbReference>
<dbReference type="Gene3D" id="2.60.40.10">
    <property type="entry name" value="Immunoglobulins"/>
    <property type="match status" value="1"/>
</dbReference>
<feature type="transmembrane region" description="Helical" evidence="3">
    <location>
        <begin position="827"/>
        <end position="855"/>
    </location>
</feature>
<keyword evidence="1 2" id="KW-1015">Disulfide bond</keyword>
<keyword evidence="3" id="KW-0472">Membrane</keyword>
<comment type="caution">
    <text evidence="2">Lacks conserved residue(s) required for the propagation of feature annotation.</text>
</comment>